<feature type="transmembrane region" description="Helical" evidence="1">
    <location>
        <begin position="119"/>
        <end position="142"/>
    </location>
</feature>
<keyword evidence="3" id="KW-1185">Reference proteome</keyword>
<protein>
    <submittedName>
        <fullName evidence="2">Uncharacterized protein</fullName>
    </submittedName>
</protein>
<evidence type="ECO:0000256" key="1">
    <source>
        <dbReference type="SAM" id="Phobius"/>
    </source>
</evidence>
<evidence type="ECO:0000313" key="3">
    <source>
        <dbReference type="Proteomes" id="UP000470772"/>
    </source>
</evidence>
<reference evidence="2 3" key="1">
    <citation type="submission" date="2019-10" db="EMBL/GenBank/DDBJ databases">
        <title>Sequencing and Assembly of Multiple Reported Metal-Biooxidizing Members of the Extremely Thermoacidophilic Archaeal Family Sulfolobaceae.</title>
        <authorList>
            <person name="Counts J.A."/>
            <person name="Kelly R.M."/>
        </authorList>
    </citation>
    <scope>NUCLEOTIDE SEQUENCE [LARGE SCALE GENOMIC DNA]</scope>
    <source>
        <strain evidence="2 3">DSM 6482</strain>
    </source>
</reference>
<organism evidence="2 3">
    <name type="scientific">Sulfuracidifex metallicus DSM 6482 = JCM 9184</name>
    <dbReference type="NCBI Taxonomy" id="523847"/>
    <lineage>
        <taxon>Archaea</taxon>
        <taxon>Thermoproteota</taxon>
        <taxon>Thermoprotei</taxon>
        <taxon>Sulfolobales</taxon>
        <taxon>Sulfolobaceae</taxon>
        <taxon>Sulfuracidifex</taxon>
    </lineage>
</organism>
<dbReference type="RefSeq" id="WP_156017081.1">
    <property type="nucleotide sequence ID" value="NZ_BBBY01000039.1"/>
</dbReference>
<keyword evidence="1" id="KW-1133">Transmembrane helix</keyword>
<feature type="transmembrane region" description="Helical" evidence="1">
    <location>
        <begin position="202"/>
        <end position="228"/>
    </location>
</feature>
<keyword evidence="1" id="KW-0812">Transmembrane</keyword>
<dbReference type="AlphaFoldDB" id="A0A6A9QWV9"/>
<feature type="transmembrane region" description="Helical" evidence="1">
    <location>
        <begin position="47"/>
        <end position="70"/>
    </location>
</feature>
<accession>A0A6A9QWV9</accession>
<dbReference type="Proteomes" id="UP000470772">
    <property type="component" value="Unassembled WGS sequence"/>
</dbReference>
<proteinExistence type="predicted"/>
<feature type="transmembrane region" description="Helical" evidence="1">
    <location>
        <begin position="162"/>
        <end position="181"/>
    </location>
</feature>
<gene>
    <name evidence="2" type="ORF">GC250_08750</name>
</gene>
<keyword evidence="1" id="KW-0472">Membrane</keyword>
<comment type="caution">
    <text evidence="2">The sequence shown here is derived from an EMBL/GenBank/DDBJ whole genome shotgun (WGS) entry which is preliminary data.</text>
</comment>
<dbReference type="EMBL" id="WGGD01000005">
    <property type="protein sequence ID" value="MUN29522.1"/>
    <property type="molecule type" value="Genomic_DNA"/>
</dbReference>
<feature type="transmembrane region" description="Helical" evidence="1">
    <location>
        <begin position="76"/>
        <end position="99"/>
    </location>
</feature>
<evidence type="ECO:0000313" key="2">
    <source>
        <dbReference type="EMBL" id="MUN29522.1"/>
    </source>
</evidence>
<name>A0A6A9QWV9_SULME</name>
<sequence length="246" mass="26394">MKRCPVCGGINEDYNTNCKFCNAPLYFVRSFTTFSFGEKEVKGFKQLLRFSSLAIIGMILALLVLVPFLLVSISGLSVFNAVTGIGALASAALSIFSLIELKRALVNFSGVRGVYKATIGAYMTLASSLVVFVLPLVAYPVLQVFALPSPADLISLYQSEALIGGVEIVIEIFMGISILLVGIGIHDIGSSFRINGLSNGGIIMAVGGVLIPLFFPISIILGLISLFMTRSGSRQALRNRYAVVYY</sequence>
<dbReference type="OrthoDB" id="381861at2157"/>